<sequence>MHAKIVAGVVMLFSILICFLLPIKLNVFFKKRGDKGQYYLDLLTCFAGGVFLAVYLIFMAPAVRDLILENLMIPNNISYPLPDVLIGVGFFLMLILNRVVVSFKSSTSICINNGQKLTSDSVIVDDSELDNIITIFDPNNPFPLARRSSITDVAHQDSAIRSVLMMLALSLDSVFEGLTTGLKTTTMEVWAIFIGNMVHETIIAFCLGLQLVKIYKNRKLPVIISAVAYSLMNPVGLAIATVCYESQGSGPTLDLISGFIQGVTSGCFIYVTFCEILEGQITHQMAYGKIFSMLAGFIIL</sequence>
<reference evidence="6" key="3">
    <citation type="submission" date="2015-06" db="UniProtKB">
        <authorList>
            <consortium name="EnsemblMetazoa"/>
        </authorList>
    </citation>
    <scope>IDENTIFICATION</scope>
</reference>
<dbReference type="Pfam" id="PF02535">
    <property type="entry name" value="Zip"/>
    <property type="match status" value="1"/>
</dbReference>
<dbReference type="Proteomes" id="UP000015101">
    <property type="component" value="Unassembled WGS sequence"/>
</dbReference>
<dbReference type="PANTHER" id="PTHR11040:SF140">
    <property type="entry name" value="ZRT (ZRT), IRT- (IRT-) LIKE PROTEIN TRANSPORTER"/>
    <property type="match status" value="1"/>
</dbReference>
<dbReference type="eggNOG" id="KOG1558">
    <property type="taxonomic scope" value="Eukaryota"/>
</dbReference>
<dbReference type="STRING" id="6412.T1EI29"/>
<evidence type="ECO:0008006" key="8">
    <source>
        <dbReference type="Google" id="ProtNLM"/>
    </source>
</evidence>
<dbReference type="GO" id="GO:0005886">
    <property type="term" value="C:plasma membrane"/>
    <property type="evidence" value="ECO:0000318"/>
    <property type="project" value="GO_Central"/>
</dbReference>
<proteinExistence type="predicted"/>
<dbReference type="AlphaFoldDB" id="T1EI29"/>
<keyword evidence="2 5" id="KW-0812">Transmembrane</keyword>
<evidence type="ECO:0000256" key="2">
    <source>
        <dbReference type="ARBA" id="ARBA00022692"/>
    </source>
</evidence>
<dbReference type="GO" id="GO:0005385">
    <property type="term" value="F:zinc ion transmembrane transporter activity"/>
    <property type="evidence" value="ECO:0000318"/>
    <property type="project" value="GO_Central"/>
</dbReference>
<dbReference type="EnsemblMetazoa" id="HelroT133959">
    <property type="protein sequence ID" value="HelroP133959"/>
    <property type="gene ID" value="HelroG133959"/>
</dbReference>
<evidence type="ECO:0000313" key="6">
    <source>
        <dbReference type="EnsemblMetazoa" id="HelroP133959"/>
    </source>
</evidence>
<keyword evidence="7" id="KW-1185">Reference proteome</keyword>
<evidence type="ECO:0000256" key="5">
    <source>
        <dbReference type="SAM" id="Phobius"/>
    </source>
</evidence>
<name>T1EI29_HELRO</name>
<evidence type="ECO:0000313" key="7">
    <source>
        <dbReference type="Proteomes" id="UP000015101"/>
    </source>
</evidence>
<dbReference type="InterPro" id="IPR003689">
    <property type="entry name" value="ZIP"/>
</dbReference>
<keyword evidence="4 5" id="KW-0472">Membrane</keyword>
<reference evidence="7" key="1">
    <citation type="submission" date="2012-12" db="EMBL/GenBank/DDBJ databases">
        <authorList>
            <person name="Hellsten U."/>
            <person name="Grimwood J."/>
            <person name="Chapman J.A."/>
            <person name="Shapiro H."/>
            <person name="Aerts A."/>
            <person name="Otillar R.P."/>
            <person name="Terry A.Y."/>
            <person name="Boore J.L."/>
            <person name="Simakov O."/>
            <person name="Marletaz F."/>
            <person name="Cho S.-J."/>
            <person name="Edsinger-Gonzales E."/>
            <person name="Havlak P."/>
            <person name="Kuo D.-H."/>
            <person name="Larsson T."/>
            <person name="Lv J."/>
            <person name="Arendt D."/>
            <person name="Savage R."/>
            <person name="Osoegawa K."/>
            <person name="de Jong P."/>
            <person name="Lindberg D.R."/>
            <person name="Seaver E.C."/>
            <person name="Weisblat D.A."/>
            <person name="Putnam N.H."/>
            <person name="Grigoriev I.V."/>
            <person name="Rokhsar D.S."/>
        </authorList>
    </citation>
    <scope>NUCLEOTIDE SEQUENCE</scope>
</reference>
<dbReference type="EMBL" id="AMQM01003516">
    <property type="status" value="NOT_ANNOTATED_CDS"/>
    <property type="molecule type" value="Genomic_DNA"/>
</dbReference>
<keyword evidence="3 5" id="KW-1133">Transmembrane helix</keyword>
<feature type="transmembrane region" description="Helical" evidence="5">
    <location>
        <begin position="39"/>
        <end position="58"/>
    </location>
</feature>
<evidence type="ECO:0000256" key="3">
    <source>
        <dbReference type="ARBA" id="ARBA00022989"/>
    </source>
</evidence>
<comment type="subcellular location">
    <subcellularLocation>
        <location evidence="1">Membrane</location>
        <topology evidence="1">Multi-pass membrane protein</topology>
    </subcellularLocation>
</comment>
<evidence type="ECO:0000256" key="1">
    <source>
        <dbReference type="ARBA" id="ARBA00004141"/>
    </source>
</evidence>
<feature type="transmembrane region" description="Helical" evidence="5">
    <location>
        <begin position="6"/>
        <end position="27"/>
    </location>
</feature>
<dbReference type="OrthoDB" id="448280at2759"/>
<protein>
    <recommendedName>
        <fullName evidence="8">Zinc transporter ZIP1</fullName>
    </recommendedName>
</protein>
<feature type="transmembrane region" description="Helical" evidence="5">
    <location>
        <begin position="78"/>
        <end position="96"/>
    </location>
</feature>
<accession>T1EI29</accession>
<gene>
    <name evidence="6" type="primary">20196229</name>
</gene>
<organism evidence="6 7">
    <name type="scientific">Helobdella robusta</name>
    <name type="common">Californian leech</name>
    <dbReference type="NCBI Taxonomy" id="6412"/>
    <lineage>
        <taxon>Eukaryota</taxon>
        <taxon>Metazoa</taxon>
        <taxon>Spiralia</taxon>
        <taxon>Lophotrochozoa</taxon>
        <taxon>Annelida</taxon>
        <taxon>Clitellata</taxon>
        <taxon>Hirudinea</taxon>
        <taxon>Rhynchobdellida</taxon>
        <taxon>Glossiphoniidae</taxon>
        <taxon>Helobdella</taxon>
    </lineage>
</organism>
<dbReference type="GO" id="GO:0071577">
    <property type="term" value="P:zinc ion transmembrane transport"/>
    <property type="evidence" value="ECO:0000318"/>
    <property type="project" value="GO_Central"/>
</dbReference>
<dbReference type="KEGG" id="hro:HELRODRAFT_133959"/>
<evidence type="ECO:0000256" key="4">
    <source>
        <dbReference type="ARBA" id="ARBA00023136"/>
    </source>
</evidence>
<dbReference type="HOGENOM" id="CLU_040462_1_2_1"/>
<dbReference type="CTD" id="20196229"/>
<reference evidence="7" key="2">
    <citation type="journal article" date="2013" name="Nature">
        <title>Insights into bilaterian evolution from three spiralian genomes.</title>
        <authorList>
            <person name="Simakov O."/>
            <person name="Marletaz F."/>
            <person name="Cho S.J."/>
            <person name="Edsinger-Gonzales E."/>
            <person name="Havlak P."/>
            <person name="Hellsten U."/>
            <person name="Kuo D.H."/>
            <person name="Larsson T."/>
            <person name="Lv J."/>
            <person name="Arendt D."/>
            <person name="Savage R."/>
            <person name="Osoegawa K."/>
            <person name="de Jong P."/>
            <person name="Grimwood J."/>
            <person name="Chapman J.A."/>
            <person name="Shapiro H."/>
            <person name="Aerts A."/>
            <person name="Otillar R.P."/>
            <person name="Terry A.Y."/>
            <person name="Boore J.L."/>
            <person name="Grigoriev I.V."/>
            <person name="Lindberg D.R."/>
            <person name="Seaver E.C."/>
            <person name="Weisblat D.A."/>
            <person name="Putnam N.H."/>
            <person name="Rokhsar D.S."/>
        </authorList>
    </citation>
    <scope>NUCLEOTIDE SEQUENCE</scope>
</reference>
<dbReference type="PANTHER" id="PTHR11040">
    <property type="entry name" value="ZINC/IRON TRANSPORTER"/>
    <property type="match status" value="1"/>
</dbReference>